<organism evidence="2 3">
    <name type="scientific">Dipteronia dyeriana</name>
    <dbReference type="NCBI Taxonomy" id="168575"/>
    <lineage>
        <taxon>Eukaryota</taxon>
        <taxon>Viridiplantae</taxon>
        <taxon>Streptophyta</taxon>
        <taxon>Embryophyta</taxon>
        <taxon>Tracheophyta</taxon>
        <taxon>Spermatophyta</taxon>
        <taxon>Magnoliopsida</taxon>
        <taxon>eudicotyledons</taxon>
        <taxon>Gunneridae</taxon>
        <taxon>Pentapetalae</taxon>
        <taxon>rosids</taxon>
        <taxon>malvids</taxon>
        <taxon>Sapindales</taxon>
        <taxon>Sapindaceae</taxon>
        <taxon>Hippocastanoideae</taxon>
        <taxon>Acereae</taxon>
        <taxon>Dipteronia</taxon>
    </lineage>
</organism>
<dbReference type="PANTHER" id="PTHR23272:SF161">
    <property type="entry name" value="ZINC FINGER BED DOMAIN-CONTAINING PROTEIN RICESLEEPER 1-LIKE"/>
    <property type="match status" value="1"/>
</dbReference>
<dbReference type="Proteomes" id="UP001280121">
    <property type="component" value="Unassembled WGS sequence"/>
</dbReference>
<evidence type="ECO:0000313" key="3">
    <source>
        <dbReference type="Proteomes" id="UP001280121"/>
    </source>
</evidence>
<dbReference type="AlphaFoldDB" id="A0AAD9XAQ7"/>
<dbReference type="EMBL" id="JANJYI010000003">
    <property type="protein sequence ID" value="KAK2655847.1"/>
    <property type="molecule type" value="Genomic_DNA"/>
</dbReference>
<dbReference type="GO" id="GO:0046983">
    <property type="term" value="F:protein dimerization activity"/>
    <property type="evidence" value="ECO:0007669"/>
    <property type="project" value="InterPro"/>
</dbReference>
<dbReference type="InterPro" id="IPR012337">
    <property type="entry name" value="RNaseH-like_sf"/>
</dbReference>
<dbReference type="SUPFAM" id="SSF53098">
    <property type="entry name" value="Ribonuclease H-like"/>
    <property type="match status" value="1"/>
</dbReference>
<dbReference type="PANTHER" id="PTHR23272">
    <property type="entry name" value="BED FINGER-RELATED"/>
    <property type="match status" value="1"/>
</dbReference>
<comment type="caution">
    <text evidence="2">The sequence shown here is derived from an EMBL/GenBank/DDBJ whole genome shotgun (WGS) entry which is preliminary data.</text>
</comment>
<evidence type="ECO:0000313" key="2">
    <source>
        <dbReference type="EMBL" id="KAK2655847.1"/>
    </source>
</evidence>
<name>A0AAD9XAQ7_9ROSI</name>
<proteinExistence type="predicted"/>
<reference evidence="2" key="1">
    <citation type="journal article" date="2023" name="Plant J.">
        <title>Genome sequences and population genomics provide insights into the demographic history, inbreeding, and mutation load of two 'living fossil' tree species of Dipteronia.</title>
        <authorList>
            <person name="Feng Y."/>
            <person name="Comes H.P."/>
            <person name="Chen J."/>
            <person name="Zhu S."/>
            <person name="Lu R."/>
            <person name="Zhang X."/>
            <person name="Li P."/>
            <person name="Qiu J."/>
            <person name="Olsen K.M."/>
            <person name="Qiu Y."/>
        </authorList>
    </citation>
    <scope>NUCLEOTIDE SEQUENCE</scope>
    <source>
        <strain evidence="2">KIB01</strain>
    </source>
</reference>
<gene>
    <name evidence="2" type="ORF">Ddye_008899</name>
</gene>
<accession>A0AAD9XAQ7</accession>
<dbReference type="Pfam" id="PF05699">
    <property type="entry name" value="Dimer_Tnp_hAT"/>
    <property type="match status" value="1"/>
</dbReference>
<dbReference type="InterPro" id="IPR008906">
    <property type="entry name" value="HATC_C_dom"/>
</dbReference>
<sequence>MVGIEMDVDNGHYSECTYDEYRRIYGPSLNISVPQNENVSQTRSSRVLGAGSALLSQKISSSSSVSYHEIEIYHSTNFEFIGDDDVDQFDILHWWREQQKNFSILSIIAKQILATPVSTVVVEQEFSAGGNILETRRSLLSPESIQVQVCVDDWTKAEYRQQEMEPKVIYDFFDDDHTTDTGTEGSD</sequence>
<evidence type="ECO:0000259" key="1">
    <source>
        <dbReference type="Pfam" id="PF05699"/>
    </source>
</evidence>
<keyword evidence="3" id="KW-1185">Reference proteome</keyword>
<feature type="domain" description="HAT C-terminal dimerisation" evidence="1">
    <location>
        <begin position="80"/>
        <end position="154"/>
    </location>
</feature>
<protein>
    <recommendedName>
        <fullName evidence="1">HAT C-terminal dimerisation domain-containing protein</fullName>
    </recommendedName>
</protein>